<proteinExistence type="predicted"/>
<protein>
    <submittedName>
        <fullName evidence="1">Uncharacterized protein</fullName>
    </submittedName>
</protein>
<dbReference type="OrthoDB" id="10263155at2759"/>
<evidence type="ECO:0000313" key="2">
    <source>
        <dbReference type="Proteomes" id="UP000070700"/>
    </source>
</evidence>
<dbReference type="EMBL" id="KQ947408">
    <property type="protein sequence ID" value="KUJ20961.1"/>
    <property type="molecule type" value="Genomic_DNA"/>
</dbReference>
<dbReference type="STRING" id="149040.A0A194XLF3"/>
<organism evidence="1 2">
    <name type="scientific">Mollisia scopiformis</name>
    <name type="common">Conifer needle endophyte fungus</name>
    <name type="synonym">Phialocephala scopiformis</name>
    <dbReference type="NCBI Taxonomy" id="149040"/>
    <lineage>
        <taxon>Eukaryota</taxon>
        <taxon>Fungi</taxon>
        <taxon>Dikarya</taxon>
        <taxon>Ascomycota</taxon>
        <taxon>Pezizomycotina</taxon>
        <taxon>Leotiomycetes</taxon>
        <taxon>Helotiales</taxon>
        <taxon>Mollisiaceae</taxon>
        <taxon>Mollisia</taxon>
    </lineage>
</organism>
<gene>
    <name evidence="1" type="ORF">LY89DRAFT_420844</name>
</gene>
<dbReference type="GeneID" id="28817132"/>
<dbReference type="KEGG" id="psco:LY89DRAFT_420844"/>
<evidence type="ECO:0000313" key="1">
    <source>
        <dbReference type="EMBL" id="KUJ20961.1"/>
    </source>
</evidence>
<sequence>MAEIRSLKPDSKVQSIVGDQSAPHLFSFLEIDWSTTNYEELRYHLERHYNVPSTEHWGFAARKFRMLQMYFEIGTNTAHEAWGEEEMSNVAAHENSPELAKKSDMTVESEIPKQTPALPRVKLFKACTFLMRVATTNEPLICKAFGTIAPTLYEEIFWEKLAVLEREQDVSINVLSITHLTAQDVVFFIEFGGHEFKIRYLQWGTLIQRYVTEDNTHV</sequence>
<dbReference type="RefSeq" id="XP_018075316.1">
    <property type="nucleotide sequence ID" value="XM_018207406.1"/>
</dbReference>
<dbReference type="Proteomes" id="UP000070700">
    <property type="component" value="Unassembled WGS sequence"/>
</dbReference>
<reference evidence="1 2" key="1">
    <citation type="submission" date="2015-10" db="EMBL/GenBank/DDBJ databases">
        <title>Full genome of DAOMC 229536 Phialocephala scopiformis, a fungal endophyte of spruce producing the potent anti-insectan compound rugulosin.</title>
        <authorList>
            <consortium name="DOE Joint Genome Institute"/>
            <person name="Walker A.K."/>
            <person name="Frasz S.L."/>
            <person name="Seifert K.A."/>
            <person name="Miller J.D."/>
            <person name="Mondo S.J."/>
            <person name="Labutti K."/>
            <person name="Lipzen A."/>
            <person name="Dockter R."/>
            <person name="Kennedy M."/>
            <person name="Grigoriev I.V."/>
            <person name="Spatafora J.W."/>
        </authorList>
    </citation>
    <scope>NUCLEOTIDE SEQUENCE [LARGE SCALE GENOMIC DNA]</scope>
    <source>
        <strain evidence="1 2">CBS 120377</strain>
    </source>
</reference>
<dbReference type="InParanoid" id="A0A194XLF3"/>
<dbReference type="AlphaFoldDB" id="A0A194XLF3"/>
<accession>A0A194XLF3</accession>
<name>A0A194XLF3_MOLSC</name>
<keyword evidence="2" id="KW-1185">Reference proteome</keyword>